<dbReference type="RefSeq" id="WP_155283490.1">
    <property type="nucleotide sequence ID" value="NZ_BLBC01000003.1"/>
</dbReference>
<keyword evidence="2" id="KW-1185">Reference proteome</keyword>
<dbReference type="Pfam" id="PF19503">
    <property type="entry name" value="DUF6037"/>
    <property type="match status" value="1"/>
</dbReference>
<protein>
    <submittedName>
        <fullName evidence="1">Uncharacterized protein</fullName>
    </submittedName>
</protein>
<proteinExistence type="predicted"/>
<organism evidence="1 2">
    <name type="scientific">Capnocytophaga felis</name>
    <dbReference type="NCBI Taxonomy" id="2267611"/>
    <lineage>
        <taxon>Bacteria</taxon>
        <taxon>Pseudomonadati</taxon>
        <taxon>Bacteroidota</taxon>
        <taxon>Flavobacteriia</taxon>
        <taxon>Flavobacteriales</taxon>
        <taxon>Flavobacteriaceae</taxon>
        <taxon>Capnocytophaga</taxon>
    </lineage>
</organism>
<dbReference type="EMBL" id="BLBC01000003">
    <property type="protein sequence ID" value="GET44772.1"/>
    <property type="molecule type" value="Genomic_DNA"/>
</dbReference>
<dbReference type="OrthoDB" id="9134802at2"/>
<gene>
    <name evidence="1" type="ORF">RCZ01_00740</name>
</gene>
<dbReference type="AlphaFoldDB" id="A0A5M4B690"/>
<evidence type="ECO:0000313" key="1">
    <source>
        <dbReference type="EMBL" id="GET44772.1"/>
    </source>
</evidence>
<comment type="caution">
    <text evidence="1">The sequence shown here is derived from an EMBL/GenBank/DDBJ whole genome shotgun (WGS) entry which is preliminary data.</text>
</comment>
<sequence>MILRNLTNIYDNLKLNKETYYLFNFVKNKVCFEVLFDIFPTPFQLHFLQRENNFSFHIDVEVNFKINLFLDSQTYRGLCEVLGLSLSKNNPFSTKSFFEEFNLNIPNYQFRKKEERELLAFYQNDIEEADKLYFDGVIEWNKIKNGKKVTYKNLEKTRILYPKLYDWCKRENVSIRYTHIEKNDEKHLIEETIQRITG</sequence>
<reference evidence="2" key="1">
    <citation type="journal article" date="2020" name="Int. J. Syst. Evol. Microbiol.">
        <title>Capnocytophaga felis sp. nov. isolated from the feline oral cavity.</title>
        <authorList>
            <person name="Suzuki M."/>
            <person name="Umeda K."/>
            <person name="Kimura M."/>
            <person name="Imaoka K."/>
            <person name="Morikawa S."/>
            <person name="Maeda K."/>
        </authorList>
    </citation>
    <scope>NUCLEOTIDE SEQUENCE [LARGE SCALE GENOMIC DNA]</scope>
    <source>
        <strain evidence="2">KC07070</strain>
    </source>
</reference>
<name>A0A5M4B690_9FLAO</name>
<dbReference type="Proteomes" id="UP000398217">
    <property type="component" value="Unassembled WGS sequence"/>
</dbReference>
<dbReference type="InterPro" id="IPR046100">
    <property type="entry name" value="DUF6037"/>
</dbReference>
<evidence type="ECO:0000313" key="2">
    <source>
        <dbReference type="Proteomes" id="UP000398217"/>
    </source>
</evidence>
<accession>A0A5M4B690</accession>